<feature type="domain" description="Carrier" evidence="6">
    <location>
        <begin position="1288"/>
        <end position="1364"/>
    </location>
</feature>
<feature type="compositionally biased region" description="Basic and acidic residues" evidence="5">
    <location>
        <begin position="765"/>
        <end position="783"/>
    </location>
</feature>
<dbReference type="InterPro" id="IPR020806">
    <property type="entry name" value="PKS_PP-bd"/>
</dbReference>
<dbReference type="SMART" id="SM00822">
    <property type="entry name" value="PKS_KR"/>
    <property type="match status" value="1"/>
</dbReference>
<dbReference type="Pfam" id="PF02801">
    <property type="entry name" value="Ketoacyl-synt_C"/>
    <property type="match status" value="1"/>
</dbReference>
<comment type="caution">
    <text evidence="9">The sequence shown here is derived from an EMBL/GenBank/DDBJ whole genome shotgun (WGS) entry which is preliminary data.</text>
</comment>
<dbReference type="Gene3D" id="3.10.129.110">
    <property type="entry name" value="Polyketide synthase dehydratase"/>
    <property type="match status" value="1"/>
</dbReference>
<dbReference type="PANTHER" id="PTHR43775:SF37">
    <property type="entry name" value="SI:DKEY-61P9.11"/>
    <property type="match status" value="1"/>
</dbReference>
<feature type="region of interest" description="N-terminal hotdog fold" evidence="4">
    <location>
        <begin position="1885"/>
        <end position="2030"/>
    </location>
</feature>
<accession>A0A9P1C7E1</accession>
<evidence type="ECO:0000259" key="7">
    <source>
        <dbReference type="PROSITE" id="PS52004"/>
    </source>
</evidence>
<dbReference type="CDD" id="cd00833">
    <property type="entry name" value="PKS"/>
    <property type="match status" value="1"/>
</dbReference>
<keyword evidence="2" id="KW-0597">Phosphoprotein</keyword>
<keyword evidence="11" id="KW-1185">Reference proteome</keyword>
<dbReference type="InterPro" id="IPR036291">
    <property type="entry name" value="NAD(P)-bd_dom_sf"/>
</dbReference>
<dbReference type="SUPFAM" id="SSF51735">
    <property type="entry name" value="NAD(P)-binding Rossmann-fold domains"/>
    <property type="match status" value="1"/>
</dbReference>
<feature type="active site" description="Proton donor; for dehydratase activity" evidence="4">
    <location>
        <position position="2110"/>
    </location>
</feature>
<name>A0A9P1C7E1_9DINO</name>
<dbReference type="Pfam" id="PF08659">
    <property type="entry name" value="KR"/>
    <property type="match status" value="1"/>
</dbReference>
<dbReference type="SUPFAM" id="SSF53901">
    <property type="entry name" value="Thiolase-like"/>
    <property type="match status" value="1"/>
</dbReference>
<dbReference type="PROSITE" id="PS52019">
    <property type="entry name" value="PKS_MFAS_DH"/>
    <property type="match status" value="1"/>
</dbReference>
<dbReference type="InterPro" id="IPR042104">
    <property type="entry name" value="PKS_dehydratase_sf"/>
</dbReference>
<feature type="region of interest" description="C-terminal hotdog fold" evidence="4">
    <location>
        <begin position="2051"/>
        <end position="2148"/>
    </location>
</feature>
<organism evidence="9">
    <name type="scientific">Cladocopium goreaui</name>
    <dbReference type="NCBI Taxonomy" id="2562237"/>
    <lineage>
        <taxon>Eukaryota</taxon>
        <taxon>Sar</taxon>
        <taxon>Alveolata</taxon>
        <taxon>Dinophyceae</taxon>
        <taxon>Suessiales</taxon>
        <taxon>Symbiodiniaceae</taxon>
        <taxon>Cladocopium</taxon>
    </lineage>
</organism>
<feature type="region of interest" description="Disordered" evidence="5">
    <location>
        <begin position="575"/>
        <end position="594"/>
    </location>
</feature>
<dbReference type="SUPFAM" id="SSF47336">
    <property type="entry name" value="ACP-like"/>
    <property type="match status" value="1"/>
</dbReference>
<evidence type="ECO:0000256" key="3">
    <source>
        <dbReference type="ARBA" id="ARBA00022679"/>
    </source>
</evidence>
<dbReference type="InterPro" id="IPR050091">
    <property type="entry name" value="PKS_NRPS_Biosynth_Enz"/>
</dbReference>
<dbReference type="InterPro" id="IPR036736">
    <property type="entry name" value="ACP-like_sf"/>
</dbReference>
<feature type="domain" description="Ketosynthase family 3 (KS3)" evidence="7">
    <location>
        <begin position="1385"/>
        <end position="1819"/>
    </location>
</feature>
<dbReference type="InterPro" id="IPR057326">
    <property type="entry name" value="KR_dom"/>
</dbReference>
<dbReference type="Proteomes" id="UP001152797">
    <property type="component" value="Unassembled WGS sequence"/>
</dbReference>
<evidence type="ECO:0000313" key="9">
    <source>
        <dbReference type="EMBL" id="CAI3986439.1"/>
    </source>
</evidence>
<dbReference type="PANTHER" id="PTHR43775">
    <property type="entry name" value="FATTY ACID SYNTHASE"/>
    <property type="match status" value="1"/>
</dbReference>
<keyword evidence="3" id="KW-0808">Transferase</keyword>
<evidence type="ECO:0000259" key="8">
    <source>
        <dbReference type="PROSITE" id="PS52019"/>
    </source>
</evidence>
<keyword evidence="1" id="KW-0596">Phosphopantetheine</keyword>
<dbReference type="PROSITE" id="PS50075">
    <property type="entry name" value="CARRIER"/>
    <property type="match status" value="1"/>
</dbReference>
<proteinExistence type="predicted"/>
<dbReference type="SMART" id="SM00823">
    <property type="entry name" value="PKS_PP"/>
    <property type="match status" value="1"/>
</dbReference>
<evidence type="ECO:0000256" key="1">
    <source>
        <dbReference type="ARBA" id="ARBA00022450"/>
    </source>
</evidence>
<dbReference type="EMBL" id="CAMXCT030001082">
    <property type="protein sequence ID" value="CAL4773751.1"/>
    <property type="molecule type" value="Genomic_DNA"/>
</dbReference>
<feature type="domain" description="PKS/mFAS DH" evidence="8">
    <location>
        <begin position="1885"/>
        <end position="2148"/>
    </location>
</feature>
<evidence type="ECO:0000256" key="5">
    <source>
        <dbReference type="SAM" id="MobiDB-lite"/>
    </source>
</evidence>
<dbReference type="Gene3D" id="3.40.47.10">
    <property type="match status" value="1"/>
</dbReference>
<dbReference type="InterPro" id="IPR020841">
    <property type="entry name" value="PKS_Beta-ketoAc_synthase_dom"/>
</dbReference>
<dbReference type="InterPro" id="IPR049900">
    <property type="entry name" value="PKS_mFAS_DH"/>
</dbReference>
<evidence type="ECO:0000259" key="6">
    <source>
        <dbReference type="PROSITE" id="PS50075"/>
    </source>
</evidence>
<dbReference type="EMBL" id="CAMXCT020001082">
    <property type="protein sequence ID" value="CAL1139814.1"/>
    <property type="molecule type" value="Genomic_DNA"/>
</dbReference>
<dbReference type="InterPro" id="IPR016039">
    <property type="entry name" value="Thiolase-like"/>
</dbReference>
<dbReference type="OrthoDB" id="329835at2759"/>
<dbReference type="Pfam" id="PF00550">
    <property type="entry name" value="PP-binding"/>
    <property type="match status" value="1"/>
</dbReference>
<dbReference type="InterPro" id="IPR014031">
    <property type="entry name" value="Ketoacyl_synth_C"/>
</dbReference>
<dbReference type="SMART" id="SM00825">
    <property type="entry name" value="PKS_KS"/>
    <property type="match status" value="1"/>
</dbReference>
<gene>
    <name evidence="9" type="ORF">C1SCF055_LOCUS13793</name>
</gene>
<feature type="region of interest" description="Disordered" evidence="5">
    <location>
        <begin position="759"/>
        <end position="784"/>
    </location>
</feature>
<feature type="non-terminal residue" evidence="9">
    <location>
        <position position="2148"/>
    </location>
</feature>
<protein>
    <submittedName>
        <fullName evidence="10">Oleandomycin polyketide synthase, modules 5 and 6</fullName>
    </submittedName>
</protein>
<dbReference type="InterPro" id="IPR009081">
    <property type="entry name" value="PP-bd_ACP"/>
</dbReference>
<dbReference type="InterPro" id="IPR014030">
    <property type="entry name" value="Ketoacyl_synth_N"/>
</dbReference>
<dbReference type="GO" id="GO:0044550">
    <property type="term" value="P:secondary metabolite biosynthetic process"/>
    <property type="evidence" value="ECO:0007669"/>
    <property type="project" value="UniProtKB-ARBA"/>
</dbReference>
<feature type="active site" description="Proton acceptor; for dehydratase activity" evidence="4">
    <location>
        <position position="1920"/>
    </location>
</feature>
<dbReference type="GO" id="GO:0031177">
    <property type="term" value="F:phosphopantetheine binding"/>
    <property type="evidence" value="ECO:0007669"/>
    <property type="project" value="InterPro"/>
</dbReference>
<dbReference type="Pfam" id="PF00109">
    <property type="entry name" value="ketoacyl-synt"/>
    <property type="match status" value="1"/>
</dbReference>
<evidence type="ECO:0000313" key="10">
    <source>
        <dbReference type="EMBL" id="CAL4773751.1"/>
    </source>
</evidence>
<reference evidence="9" key="1">
    <citation type="submission" date="2022-10" db="EMBL/GenBank/DDBJ databases">
        <authorList>
            <person name="Chen Y."/>
            <person name="Dougan E. K."/>
            <person name="Chan C."/>
            <person name="Rhodes N."/>
            <person name="Thang M."/>
        </authorList>
    </citation>
    <scope>NUCLEOTIDE SEQUENCE</scope>
</reference>
<feature type="region of interest" description="Disordered" evidence="5">
    <location>
        <begin position="1126"/>
        <end position="1147"/>
    </location>
</feature>
<dbReference type="Gene3D" id="1.10.1200.10">
    <property type="entry name" value="ACP-like"/>
    <property type="match status" value="1"/>
</dbReference>
<dbReference type="Gene3D" id="3.40.50.720">
    <property type="entry name" value="NAD(P)-binding Rossmann-like Domain"/>
    <property type="match status" value="1"/>
</dbReference>
<reference evidence="10 11" key="2">
    <citation type="submission" date="2024-05" db="EMBL/GenBank/DDBJ databases">
        <authorList>
            <person name="Chen Y."/>
            <person name="Shah S."/>
            <person name="Dougan E. K."/>
            <person name="Thang M."/>
            <person name="Chan C."/>
        </authorList>
    </citation>
    <scope>NUCLEOTIDE SEQUENCE [LARGE SCALE GENOMIC DNA]</scope>
</reference>
<evidence type="ECO:0000256" key="4">
    <source>
        <dbReference type="PROSITE-ProRule" id="PRU01363"/>
    </source>
</evidence>
<evidence type="ECO:0000313" key="11">
    <source>
        <dbReference type="Proteomes" id="UP001152797"/>
    </source>
</evidence>
<dbReference type="GO" id="GO:0004312">
    <property type="term" value="F:fatty acid synthase activity"/>
    <property type="evidence" value="ECO:0007669"/>
    <property type="project" value="TreeGrafter"/>
</dbReference>
<evidence type="ECO:0000256" key="2">
    <source>
        <dbReference type="ARBA" id="ARBA00022553"/>
    </source>
</evidence>
<dbReference type="InterPro" id="IPR049551">
    <property type="entry name" value="PKS_DH_C"/>
</dbReference>
<dbReference type="Pfam" id="PF14765">
    <property type="entry name" value="PS-DH"/>
    <property type="match status" value="1"/>
</dbReference>
<dbReference type="GO" id="GO:0006633">
    <property type="term" value="P:fatty acid biosynthetic process"/>
    <property type="evidence" value="ECO:0007669"/>
    <property type="project" value="TreeGrafter"/>
</dbReference>
<dbReference type="InterPro" id="IPR013968">
    <property type="entry name" value="PKS_KR"/>
</dbReference>
<dbReference type="PROSITE" id="PS52004">
    <property type="entry name" value="KS3_2"/>
    <property type="match status" value="1"/>
</dbReference>
<sequence length="2148" mass="231520">PEGSHMISGGFGGLGLSIAQELVDMGAQQLILVSRSGRTPAGDEKLQGMFDALNGSTGVTVHAWSCDVADAGKTRDMLKKAKALEVPLQNVVHAAGIIDFCEVGKLTVEGMSSVFKPKVSGAWNLHSGMDTKDAEELNSFVLFSSVSSLIGLCGSLECSTQNRSSGITYSASNAYLDGLSLWRRQEKLPCSSLQWGPVADVGMAAKGEAHGASDSALKLISPKHVRSAFHRVLAKPSLPASLLFARADWARFMQQVGTVVPVLVESQVPDPLSGQCVRTDLQDIAARKANNLRLATVESEWEWLLFQTPDRQAAAVPVLRRTGGLLLCLPDGAISAEEEANNQLGDLIAELGPVKRTYVCCQGHGGEPTLAVVFIDVQESNYGVLHYATRKRVAWEEGTIQFVEGEEVARPDGPQIIAAAQAWVEGEDGPTPEEYLSAVEGAPPSVPMQMPPGMDMVLAQLSSLADAVSALQSNVKGLQEERHSSPLAVGARAKAASSVKPHADPLQQLAQLAGPPPRTRSVAVTAAKDVADLDGEELTEEEVALLEEGQSALSTDQMLRLALVKALGKGSKSRKKVGLALGDSSDEEEDDPLRKLSGARGTLLQEKLRQGMDATPMAYVKSIESMAAACLGQTQPTQDTMERFVREEMPIGSSRDLGYMVWAIVKALNLMRSKSYDKAQLVLMLTLAAVEQYRLDQNWQSAWRLTHLGLPPFQEWKVREQSVQQLRLDHAHSRLIHATWAAAITARLKDEEVLMKRRGAPKAFPRADKGGDKGKGRGRKAEQEVEDTASELERLHALFFDQDIPYGSNQGHENQRSRSTPAVVVPTVASSVAFPEELQGFNPLPFLDEEFSRAYHDPSCLLHGQYREQPRMMPPDAVSAATRSELLHLGWRWDQVDRLALALPSPWWSVSEWEGSKALADLKSRHPRLHLKPSDTIFMCFKGLSMGDHWAPAFAQMAHENLLARGELQLLSILGPTALAQLRRQVSFHTKLLPPISAFFQEQGLPVCPTVASHDFEFQAPPALEGRSVRLPRAPLPGWFLDLRAGRLAQAQDTLDDLSQTPRSAGRWFLFAAAACLAGVGGFNTIRDWASSIRCASQQRRFGTREGSSDHRCPQKTASGRFCGLDTESGSQCDRSSSFRKFGQGDTHSCDGVAGRIRPSSLRDWGKPTNICGNNQCGPTEIPILEENDDWPVATGNYLGKLTPISNASSNPETSLGGNGEHFNFLEVAPPSSAAFVGLLRFTAACRTFLLEGQALCTERSDRPVARPALVLVLWKPCRDCQLMCCKVGYLGKLMNIVLDVAQGVLGESLEEDAPLMESGLDSLSAVDFRNQVAKQLPGLKLPNTLMFDYPSPQAIAKYAAAQLAPAAAPAPAVLRAAPVAGAERGPLAALSTACRFPAGGEDPEIFWTALVQKTDGVTEIPYDRWDVDEYFDPSPNAVGRMYVRHAAFIQNADCFDAMLFGISGAEAASMDPQQRLLLEIVQEAFTSAKGLLAIGGDTSPLTNKDIGSFVGECNNDWGHFKNLETEKMNPSCTVLPNPFSGTGGSMSISSNRLAYVFGFRGPSVTSDTACSSSLVALDTAAANIGRNRCSASVSAGVNMNLLPGPFVACCQAKMLSEGGRCKTFDATADGYSRGEGAGTILIRRLSDVADMGLAAISGTAANQDGRSSSLTAPNGPAQQEVILMAWQEAGLNPGATDYIETHGTGTGLGDPIEVGALCNTMGDQRSSSLYVGAVKTNVSHLEGAAGIAGLLKAVSAMQHRQVPPNLHLSKLNPHIDVEGVDMVFPTESMVQLSQETLKSFGLSSFGFGGTNTHVAGIAAEKPAETTVAAEEGDMTFWATEDEQIQEKIVFNRQRFGWSQTKHPLSVQPRRGDCEFMETFLPVFFRIFGLAPLKYAFCEAGVMVFAAPIKGKVLQLLSHHIIYGEIVVPGIVICSGMVGVHKGHESSMGISPTFSASRNPPWPGATYIEMVIATSAFRLDMAGKKFALENIGFQNPLVLRPSNDDKVEHGTSEIINTHAEGSINFLGPKATASTAAELKHLPLEEIKARCPEEVEDARMYVPFANIGLPLQPRFRTVRTIKRSEDEIIAWVAAQEDGTNAGFVFGPAVIDGSFQASCAFQNLEALPSLRIPLSIDRVQILGQGFSPKA</sequence>
<dbReference type="EMBL" id="CAMXCT010001082">
    <property type="protein sequence ID" value="CAI3986439.1"/>
    <property type="molecule type" value="Genomic_DNA"/>
</dbReference>